<feature type="non-terminal residue" evidence="1">
    <location>
        <position position="1"/>
    </location>
</feature>
<reference evidence="1" key="2">
    <citation type="submission" date="2013-10" db="EMBL/GenBank/DDBJ databases">
        <authorList>
            <person name="Aslett M."/>
        </authorList>
    </citation>
    <scope>NUCLEOTIDE SEQUENCE [LARGE SCALE GENOMIC DNA]</scope>
    <source>
        <strain evidence="1">Weybridge</strain>
    </source>
</reference>
<evidence type="ECO:0000313" key="2">
    <source>
        <dbReference type="Proteomes" id="UP000030763"/>
    </source>
</evidence>
<dbReference type="EMBL" id="HG720960">
    <property type="protein sequence ID" value="CDJ59900.1"/>
    <property type="molecule type" value="Genomic_DNA"/>
</dbReference>
<name>U6MDZ8_EIMMA</name>
<sequence length="124" mass="13743">SQEDGVAELPMAFQSCAVLRSKYAFKQFRGAIMIMRPIPFQAFRWPSPVGFLPPSLQSILAISRRLLSILVTVDPGTEYSLVPVKEAKLVVHVYLPDLATFGAFVGLDALNAQCGWTEERISCR</sequence>
<dbReference type="Proteomes" id="UP000030763">
    <property type="component" value="Unassembled WGS sequence"/>
</dbReference>
<dbReference type="AlphaFoldDB" id="U6MDZ8"/>
<protein>
    <submittedName>
        <fullName evidence="1">Uncharacterized protein</fullName>
    </submittedName>
</protein>
<gene>
    <name evidence="1" type="ORF">EMWEY_00059290</name>
</gene>
<reference evidence="1" key="1">
    <citation type="submission" date="2013-10" db="EMBL/GenBank/DDBJ databases">
        <title>Genomic analysis of the causative agents of coccidiosis in chickens.</title>
        <authorList>
            <person name="Reid A.J."/>
            <person name="Blake D."/>
            <person name="Billington K."/>
            <person name="Browne H."/>
            <person name="Dunn M."/>
            <person name="Hung S."/>
            <person name="Kawahara F."/>
            <person name="Miranda-Saavedra D."/>
            <person name="Mourier T."/>
            <person name="Nagra H."/>
            <person name="Otto T.D."/>
            <person name="Rawlings N."/>
            <person name="Sanchez A."/>
            <person name="Sanders M."/>
            <person name="Subramaniam C."/>
            <person name="Tay Y."/>
            <person name="Dear P."/>
            <person name="Doerig C."/>
            <person name="Gruber A."/>
            <person name="Parkinson J."/>
            <person name="Shirley M."/>
            <person name="Wan K.L."/>
            <person name="Berriman M."/>
            <person name="Tomley F."/>
            <person name="Pain A."/>
        </authorList>
    </citation>
    <scope>NUCLEOTIDE SEQUENCE [LARGE SCALE GENOMIC DNA]</scope>
    <source>
        <strain evidence="1">Weybridge</strain>
    </source>
</reference>
<dbReference type="VEuPathDB" id="ToxoDB:EMWEY_00059290"/>
<evidence type="ECO:0000313" key="1">
    <source>
        <dbReference type="EMBL" id="CDJ59900.1"/>
    </source>
</evidence>
<proteinExistence type="predicted"/>
<accession>U6MDZ8</accession>
<keyword evidence="2" id="KW-1185">Reference proteome</keyword>
<organism evidence="1 2">
    <name type="scientific">Eimeria maxima</name>
    <name type="common">Coccidian parasite</name>
    <dbReference type="NCBI Taxonomy" id="5804"/>
    <lineage>
        <taxon>Eukaryota</taxon>
        <taxon>Sar</taxon>
        <taxon>Alveolata</taxon>
        <taxon>Apicomplexa</taxon>
        <taxon>Conoidasida</taxon>
        <taxon>Coccidia</taxon>
        <taxon>Eucoccidiorida</taxon>
        <taxon>Eimeriorina</taxon>
        <taxon>Eimeriidae</taxon>
        <taxon>Eimeria</taxon>
    </lineage>
</organism>
<dbReference type="RefSeq" id="XP_013336545.1">
    <property type="nucleotide sequence ID" value="XM_013481091.1"/>
</dbReference>
<dbReference type="GeneID" id="25339915"/>